<dbReference type="AlphaFoldDB" id="A0A6G6SKH8"/>
<evidence type="ECO:0000313" key="3">
    <source>
        <dbReference type="Proteomes" id="UP000503287"/>
    </source>
</evidence>
<evidence type="ECO:0000256" key="1">
    <source>
        <dbReference type="SAM" id="SignalP"/>
    </source>
</evidence>
<name>A0A6G6SKH8_PROVU</name>
<gene>
    <name evidence="2" type="ORF">GTH24_14545</name>
</gene>
<evidence type="ECO:0008006" key="4">
    <source>
        <dbReference type="Google" id="ProtNLM"/>
    </source>
</evidence>
<reference evidence="2 3" key="1">
    <citation type="submission" date="2020-01" db="EMBL/GenBank/DDBJ databases">
        <title>The genomic epidemiology of tigecycline resistance gene tet(X) variants in a swine farm in China.</title>
        <authorList>
            <person name="Peng K."/>
            <person name="Li R."/>
        </authorList>
    </citation>
    <scope>NUCLEOTIDE SEQUENCE [LARGE SCALE GENOMIC DNA]</scope>
    <source>
        <strain evidence="2 3">ZN3</strain>
    </source>
</reference>
<proteinExistence type="predicted"/>
<dbReference type="EMBL" id="CP047344">
    <property type="protein sequence ID" value="QIF95042.1"/>
    <property type="molecule type" value="Genomic_DNA"/>
</dbReference>
<keyword evidence="1" id="KW-0732">Signal</keyword>
<dbReference type="RefSeq" id="WP_164526578.1">
    <property type="nucleotide sequence ID" value="NZ_CP047344.1"/>
</dbReference>
<sequence>MKKTLLASMVLLVSSSVFATESQDTSMIKDGVKGLTSSITTMSKDALSGLKDGVDEGRKSGSSIDGAIIIYDKENLNKYTTIRSLSVGSTGENSYLVTLAVKNNSDSLIRLTNLSEKKNIYAIDADDFVAYLDGIQEDVNIPSKTAVKLRLVFKDTEGELVKIRLYENEVELNKK</sequence>
<evidence type="ECO:0000313" key="2">
    <source>
        <dbReference type="EMBL" id="QIF95042.1"/>
    </source>
</evidence>
<accession>A0A6G6SKH8</accession>
<organism evidence="2 3">
    <name type="scientific">Proteus vulgaris</name>
    <dbReference type="NCBI Taxonomy" id="585"/>
    <lineage>
        <taxon>Bacteria</taxon>
        <taxon>Pseudomonadati</taxon>
        <taxon>Pseudomonadota</taxon>
        <taxon>Gammaproteobacteria</taxon>
        <taxon>Enterobacterales</taxon>
        <taxon>Morganellaceae</taxon>
        <taxon>Proteus</taxon>
    </lineage>
</organism>
<feature type="signal peptide" evidence="1">
    <location>
        <begin position="1"/>
        <end position="19"/>
    </location>
</feature>
<dbReference type="Proteomes" id="UP000503287">
    <property type="component" value="Chromosome"/>
</dbReference>
<keyword evidence="3" id="KW-1185">Reference proteome</keyword>
<protein>
    <recommendedName>
        <fullName evidence="4">DUF4352 domain-containing protein</fullName>
    </recommendedName>
</protein>
<feature type="chain" id="PRO_5026045665" description="DUF4352 domain-containing protein" evidence="1">
    <location>
        <begin position="20"/>
        <end position="175"/>
    </location>
</feature>